<evidence type="ECO:0000313" key="2">
    <source>
        <dbReference type="EMBL" id="QYX79873.1"/>
    </source>
</evidence>
<dbReference type="Pfam" id="PF09709">
    <property type="entry name" value="Cas_Csd1"/>
    <property type="match status" value="1"/>
</dbReference>
<protein>
    <submittedName>
        <fullName evidence="2">Type I-C CRISPR-associated protein Cas8c/Csd1</fullName>
    </submittedName>
</protein>
<evidence type="ECO:0000313" key="3">
    <source>
        <dbReference type="Proteomes" id="UP000827138"/>
    </source>
</evidence>
<dbReference type="InterPro" id="IPR010144">
    <property type="entry name" value="CRISPR-assoc_prot_Csd1-typ"/>
</dbReference>
<evidence type="ECO:0000256" key="1">
    <source>
        <dbReference type="SAM" id="MobiDB-lite"/>
    </source>
</evidence>
<reference evidence="2 3" key="1">
    <citation type="submission" date="2021-08" db="EMBL/GenBank/DDBJ databases">
        <authorList>
            <person name="Ping M."/>
        </authorList>
    </citation>
    <scope>NUCLEOTIDE SEQUENCE [LARGE SCALE GENOMIC DNA]</scope>
    <source>
        <strain evidence="2 3">MG28</strain>
    </source>
</reference>
<dbReference type="EMBL" id="CP080647">
    <property type="protein sequence ID" value="QYX79873.1"/>
    <property type="molecule type" value="Genomic_DNA"/>
</dbReference>
<dbReference type="RefSeq" id="WP_220648626.1">
    <property type="nucleotide sequence ID" value="NZ_CP080647.1"/>
</dbReference>
<gene>
    <name evidence="2" type="ORF">K1J60_28115</name>
</gene>
<organism evidence="2 3">
    <name type="scientific">Streptomyces akebiae</name>
    <dbReference type="NCBI Taxonomy" id="2865673"/>
    <lineage>
        <taxon>Bacteria</taxon>
        <taxon>Bacillati</taxon>
        <taxon>Actinomycetota</taxon>
        <taxon>Actinomycetes</taxon>
        <taxon>Kitasatosporales</taxon>
        <taxon>Streptomycetaceae</taxon>
        <taxon>Streptomyces</taxon>
    </lineage>
</organism>
<proteinExistence type="predicted"/>
<dbReference type="Proteomes" id="UP000827138">
    <property type="component" value="Chromosome"/>
</dbReference>
<feature type="region of interest" description="Disordered" evidence="1">
    <location>
        <begin position="30"/>
        <end position="49"/>
    </location>
</feature>
<sequence>MADTQPSPAYLCGQLYATLHALQAIGKRDRRLGNDSSLSRAKRHPGPQLREQLKKAGEQLLAARTRGPRHWQAASEMFRAIADFVPPSGRFPDYLDTKAQGDFASGFHSQFGKYAVAHDALMK</sequence>
<accession>A0ABX8XW55</accession>
<name>A0ABX8XW55_9ACTN</name>
<keyword evidence="3" id="KW-1185">Reference proteome</keyword>